<reference evidence="3 4" key="1">
    <citation type="journal article" date="2018" name="PLoS Genet.">
        <title>Population sequencing reveals clonal diversity and ancestral inbreeding in the grapevine cultivar Chardonnay.</title>
        <authorList>
            <person name="Roach M.J."/>
            <person name="Johnson D.L."/>
            <person name="Bohlmann J."/>
            <person name="van Vuuren H.J."/>
            <person name="Jones S.J."/>
            <person name="Pretorius I.S."/>
            <person name="Schmidt S.A."/>
            <person name="Borneman A.R."/>
        </authorList>
    </citation>
    <scope>NUCLEOTIDE SEQUENCE [LARGE SCALE GENOMIC DNA]</scope>
    <source>
        <strain evidence="4">cv. Chardonnay</strain>
        <tissue evidence="3">Leaf</tissue>
    </source>
</reference>
<feature type="repeat" description="PPR" evidence="2">
    <location>
        <begin position="66"/>
        <end position="100"/>
    </location>
</feature>
<accession>A0A438K723</accession>
<dbReference type="NCBIfam" id="TIGR00756">
    <property type="entry name" value="PPR"/>
    <property type="match status" value="2"/>
</dbReference>
<dbReference type="PROSITE" id="PS51375">
    <property type="entry name" value="PPR"/>
    <property type="match status" value="1"/>
</dbReference>
<comment type="caution">
    <text evidence="3">The sequence shown here is derived from an EMBL/GenBank/DDBJ whole genome shotgun (WGS) entry which is preliminary data.</text>
</comment>
<dbReference type="InterPro" id="IPR002885">
    <property type="entry name" value="PPR_rpt"/>
</dbReference>
<dbReference type="Proteomes" id="UP000288805">
    <property type="component" value="Unassembled WGS sequence"/>
</dbReference>
<dbReference type="InterPro" id="IPR011990">
    <property type="entry name" value="TPR-like_helical_dom_sf"/>
</dbReference>
<keyword evidence="1" id="KW-0677">Repeat</keyword>
<evidence type="ECO:0000256" key="1">
    <source>
        <dbReference type="ARBA" id="ARBA00022737"/>
    </source>
</evidence>
<proteinExistence type="predicted"/>
<dbReference type="GO" id="GO:0009451">
    <property type="term" value="P:RNA modification"/>
    <property type="evidence" value="ECO:0007669"/>
    <property type="project" value="InterPro"/>
</dbReference>
<dbReference type="AlphaFoldDB" id="A0A438K723"/>
<evidence type="ECO:0000313" key="4">
    <source>
        <dbReference type="Proteomes" id="UP000288805"/>
    </source>
</evidence>
<dbReference type="PANTHER" id="PTHR47926:SF347">
    <property type="entry name" value="PENTATRICOPEPTIDE REPEAT-CONTAINING PROTEIN"/>
    <property type="match status" value="1"/>
</dbReference>
<dbReference type="PANTHER" id="PTHR47926">
    <property type="entry name" value="PENTATRICOPEPTIDE REPEAT-CONTAINING PROTEIN"/>
    <property type="match status" value="1"/>
</dbReference>
<gene>
    <name evidence="3" type="primary">PCMP-E50_2</name>
    <name evidence="3" type="ORF">CK203_003164</name>
</gene>
<dbReference type="Gene3D" id="1.25.40.10">
    <property type="entry name" value="Tetratricopeptide repeat domain"/>
    <property type="match status" value="2"/>
</dbReference>
<protein>
    <submittedName>
        <fullName evidence="3">Pentatricopeptide repeat-containing protein</fullName>
    </submittedName>
</protein>
<dbReference type="GO" id="GO:0003723">
    <property type="term" value="F:RNA binding"/>
    <property type="evidence" value="ECO:0007669"/>
    <property type="project" value="InterPro"/>
</dbReference>
<dbReference type="Pfam" id="PF01535">
    <property type="entry name" value="PPR"/>
    <property type="match status" value="3"/>
</dbReference>
<sequence length="244" mass="27022">MCTEVRLRGTGVVRRNANQKECRSPDCNDKCIPLKAIVFTALVDMYSKCGDVEKAWRIFDGVSCKKLPSWNAIISEYAQCGLLEEAIDLYCLMKAQSMKSNEIMLVNVLSACAGLGALELGREMERTGVQPNDVTFIGVSSACNHSGLVEEGRVQFSSMADKHGLSPRLEHCACMLDLLGRAGHLKEAYELVQNMVAVDGALHGFVVEDTTHLKSQEIYSTYEILIDHLKAEGYVLNSGFSWRY</sequence>
<dbReference type="EMBL" id="QGNW01000014">
    <property type="protein sequence ID" value="RVX16999.1"/>
    <property type="molecule type" value="Genomic_DNA"/>
</dbReference>
<evidence type="ECO:0000313" key="3">
    <source>
        <dbReference type="EMBL" id="RVX16999.1"/>
    </source>
</evidence>
<evidence type="ECO:0000256" key="2">
    <source>
        <dbReference type="PROSITE-ProRule" id="PRU00708"/>
    </source>
</evidence>
<name>A0A438K723_VITVI</name>
<organism evidence="3 4">
    <name type="scientific">Vitis vinifera</name>
    <name type="common">Grape</name>
    <dbReference type="NCBI Taxonomy" id="29760"/>
    <lineage>
        <taxon>Eukaryota</taxon>
        <taxon>Viridiplantae</taxon>
        <taxon>Streptophyta</taxon>
        <taxon>Embryophyta</taxon>
        <taxon>Tracheophyta</taxon>
        <taxon>Spermatophyta</taxon>
        <taxon>Magnoliopsida</taxon>
        <taxon>eudicotyledons</taxon>
        <taxon>Gunneridae</taxon>
        <taxon>Pentapetalae</taxon>
        <taxon>rosids</taxon>
        <taxon>Vitales</taxon>
        <taxon>Vitaceae</taxon>
        <taxon>Viteae</taxon>
        <taxon>Vitis</taxon>
    </lineage>
</organism>
<dbReference type="InterPro" id="IPR046960">
    <property type="entry name" value="PPR_At4g14850-like_plant"/>
</dbReference>